<organism evidence="1 2">
    <name type="scientific">Alkalihalophilus lindianensis</name>
    <dbReference type="NCBI Taxonomy" id="1630542"/>
    <lineage>
        <taxon>Bacteria</taxon>
        <taxon>Bacillati</taxon>
        <taxon>Bacillota</taxon>
        <taxon>Bacilli</taxon>
        <taxon>Bacillales</taxon>
        <taxon>Bacillaceae</taxon>
        <taxon>Alkalihalophilus</taxon>
    </lineage>
</organism>
<dbReference type="Gene3D" id="3.30.360.40">
    <property type="entry name" value="YwmB-like"/>
    <property type="match status" value="1"/>
</dbReference>
<dbReference type="EMBL" id="JAWJBA010000002">
    <property type="protein sequence ID" value="MDV2684508.1"/>
    <property type="molecule type" value="Genomic_DNA"/>
</dbReference>
<evidence type="ECO:0000313" key="2">
    <source>
        <dbReference type="Proteomes" id="UP001287282"/>
    </source>
</evidence>
<comment type="caution">
    <text evidence="1">The sequence shown here is derived from an EMBL/GenBank/DDBJ whole genome shotgun (WGS) entry which is preliminary data.</text>
</comment>
<dbReference type="InterPro" id="IPR036209">
    <property type="entry name" value="YwmB-like_sf"/>
</dbReference>
<dbReference type="Proteomes" id="UP001287282">
    <property type="component" value="Unassembled WGS sequence"/>
</dbReference>
<proteinExistence type="predicted"/>
<protein>
    <submittedName>
        <fullName evidence="1">YwmB family TATA-box binding protein</fullName>
    </submittedName>
</protein>
<name>A0ABU3X9M8_9BACI</name>
<dbReference type="RefSeq" id="WP_317121732.1">
    <property type="nucleotide sequence ID" value="NZ_JAWJBA010000002.1"/>
</dbReference>
<dbReference type="Pfam" id="PF08680">
    <property type="entry name" value="DUF1779"/>
    <property type="match status" value="1"/>
</dbReference>
<dbReference type="Gene3D" id="3.30.2030.10">
    <property type="entry name" value="YwmB-like"/>
    <property type="match status" value="1"/>
</dbReference>
<keyword evidence="2" id="KW-1185">Reference proteome</keyword>
<sequence length="256" mass="29088">MNMVRTIFFGFIFIILGYSYLQATISHAHNNNLSEIESILELAHHEELIVQEWQLRMREGQGQIKGQDAFLQHVHNLNNQFTDWDVSDVHMSEAEWSVSATRSLNQDDCFERLSIYAYEQNGSYEIIHTYELNGTSTQALGERELHELLEERRTLFSLQDSPVYSQVTSVRAEDSEYVEPSLMEQARAMISTLGAKEIESLNEETFVSVSAYNDVWTDAIVTNGNKMNLQVALRSGDTMGSGTTVTIGTPIITTEY</sequence>
<reference evidence="1 2" key="1">
    <citation type="submission" date="2023-10" db="EMBL/GenBank/DDBJ databases">
        <title>Screening of Alkalihalobacillus lindianensis BZ-TG-R113 and Its Alleviation of Salt Stress on Rapeseed Growth.</title>
        <authorList>
            <person name="Zhao B."/>
            <person name="Guo T."/>
        </authorList>
    </citation>
    <scope>NUCLEOTIDE SEQUENCE [LARGE SCALE GENOMIC DNA]</scope>
    <source>
        <strain evidence="1 2">BZ-TG-R113</strain>
    </source>
</reference>
<evidence type="ECO:0000313" key="1">
    <source>
        <dbReference type="EMBL" id="MDV2684508.1"/>
    </source>
</evidence>
<gene>
    <name evidence="1" type="ORF">RYX56_09010</name>
</gene>
<accession>A0ABU3X9M8</accession>
<dbReference type="InterPro" id="IPR014794">
    <property type="entry name" value="DUF1779"/>
</dbReference>
<dbReference type="SUPFAM" id="SSF143842">
    <property type="entry name" value="YwmB-like"/>
    <property type="match status" value="1"/>
</dbReference>